<feature type="repeat" description="ANK" evidence="3">
    <location>
        <begin position="412"/>
        <end position="445"/>
    </location>
</feature>
<proteinExistence type="predicted"/>
<name>A0A5C3L1E8_COPMA</name>
<dbReference type="OrthoDB" id="7464126at2759"/>
<evidence type="ECO:0000259" key="5">
    <source>
        <dbReference type="Pfam" id="PF24883"/>
    </source>
</evidence>
<dbReference type="PANTHER" id="PTHR24173">
    <property type="entry name" value="ANKYRIN REPEAT CONTAINING"/>
    <property type="match status" value="1"/>
</dbReference>
<gene>
    <name evidence="6" type="ORF">FA15DRAFT_588047</name>
</gene>
<dbReference type="Pfam" id="PF24883">
    <property type="entry name" value="NPHP3_N"/>
    <property type="match status" value="1"/>
</dbReference>
<dbReference type="Pfam" id="PF12796">
    <property type="entry name" value="Ank_2"/>
    <property type="match status" value="2"/>
</dbReference>
<accession>A0A5C3L1E8</accession>
<dbReference type="PROSITE" id="PS50297">
    <property type="entry name" value="ANK_REP_REGION"/>
    <property type="match status" value="2"/>
</dbReference>
<keyword evidence="1" id="KW-0677">Repeat</keyword>
<dbReference type="Gene3D" id="1.25.40.20">
    <property type="entry name" value="Ankyrin repeat-containing domain"/>
    <property type="match status" value="3"/>
</dbReference>
<protein>
    <submittedName>
        <fullName evidence="6">Ankyrin</fullName>
    </submittedName>
</protein>
<dbReference type="SMART" id="SM00248">
    <property type="entry name" value="ANK"/>
    <property type="match status" value="9"/>
</dbReference>
<keyword evidence="2 3" id="KW-0040">ANK repeat</keyword>
<dbReference type="InterPro" id="IPR002110">
    <property type="entry name" value="Ankyrin_rpt"/>
</dbReference>
<feature type="non-terminal residue" evidence="6">
    <location>
        <position position="1"/>
    </location>
</feature>
<dbReference type="Proteomes" id="UP000307440">
    <property type="component" value="Unassembled WGS sequence"/>
</dbReference>
<dbReference type="AlphaFoldDB" id="A0A5C3L1E8"/>
<evidence type="ECO:0000259" key="4">
    <source>
        <dbReference type="Pfam" id="PF22939"/>
    </source>
</evidence>
<evidence type="ECO:0000256" key="3">
    <source>
        <dbReference type="PROSITE-ProRule" id="PRU00023"/>
    </source>
</evidence>
<dbReference type="Pfam" id="PF22939">
    <property type="entry name" value="WHD_GPIID"/>
    <property type="match status" value="1"/>
</dbReference>
<dbReference type="SUPFAM" id="SSF48403">
    <property type="entry name" value="Ankyrin repeat"/>
    <property type="match status" value="1"/>
</dbReference>
<feature type="domain" description="GPI inositol-deacylase winged helix" evidence="4">
    <location>
        <begin position="218"/>
        <end position="294"/>
    </location>
</feature>
<feature type="repeat" description="ANK" evidence="3">
    <location>
        <begin position="446"/>
        <end position="469"/>
    </location>
</feature>
<evidence type="ECO:0000256" key="1">
    <source>
        <dbReference type="ARBA" id="ARBA00022737"/>
    </source>
</evidence>
<dbReference type="Pfam" id="PF13637">
    <property type="entry name" value="Ank_4"/>
    <property type="match status" value="1"/>
</dbReference>
<dbReference type="InterPro" id="IPR036770">
    <property type="entry name" value="Ankyrin_rpt-contain_sf"/>
</dbReference>
<sequence>KDICVLFAYCRYTDPIPVTDILSALVKQYLEDHPSTARFIKPLFDYHEPRGTRPTQAELLDVLKKIASSGLFAKTFYVIDGLDEASNDVQVDTLAALSSLPIHCFITSRPLALLQERVRAKFLNITVHDKDILILVEDKISRTPTLQKLLQNSEWKTKVVERLLERSSGMFLLASLYLEMLGDCLTIQSLKEALDKLPDGIHGMYAATMKRIEKQSNADLAKKALTWIAFATRSLMVDELGVAIAIDPETLAFDPERRIDTNSLLSLCCGLITLDQDGMFVRAIHYTAIDFLKSYLVLNNEDPHSVMASACVGMLLQFHLHCRNDPEHFHLTRFLWKTPFLGYAYETWAFHGRNCKNVPSPVKYFIQNCERFPVVSNKQGSVHVCAMYGFPEVLEELLETTSSNPINTKTKHGLTPLIFGARSGHTKVVKLLLTVRGVDVNVSSIKGKTALMKASRRGHLAIVKALLEHTTPDVNATDKNGKTAIMKASMWDHAGVVTALLGVGGVDINCGDNNGLTALMGAAERGFIEVLKAFLDREDLDVNAVDAKNQTALMKASGSRRFQCGAQVVEVLLKAKDIDVNAASRSLKTALMKASRWGRSGAVVALLKADGISINAQDRWGETALMKASKHGHSGAVRALLEVDGIQVNAVDNRRGTALKQAAMNGHSGVVKMLLGAVAIDIDVLDSKGRTALVVAQEKGHGEVARLLRNHRAT</sequence>
<dbReference type="STRING" id="230819.A0A5C3L1E8"/>
<dbReference type="InterPro" id="IPR056884">
    <property type="entry name" value="NPHP3-like_N"/>
</dbReference>
<dbReference type="PANTHER" id="PTHR24173:SF74">
    <property type="entry name" value="ANKYRIN REPEAT DOMAIN-CONTAINING PROTEIN 16"/>
    <property type="match status" value="1"/>
</dbReference>
<dbReference type="EMBL" id="ML210173">
    <property type="protein sequence ID" value="TFK26627.1"/>
    <property type="molecule type" value="Genomic_DNA"/>
</dbReference>
<dbReference type="InterPro" id="IPR054471">
    <property type="entry name" value="GPIID_WHD"/>
</dbReference>
<organism evidence="6 7">
    <name type="scientific">Coprinopsis marcescibilis</name>
    <name type="common">Agaric fungus</name>
    <name type="synonym">Psathyrella marcescibilis</name>
    <dbReference type="NCBI Taxonomy" id="230819"/>
    <lineage>
        <taxon>Eukaryota</taxon>
        <taxon>Fungi</taxon>
        <taxon>Dikarya</taxon>
        <taxon>Basidiomycota</taxon>
        <taxon>Agaricomycotina</taxon>
        <taxon>Agaricomycetes</taxon>
        <taxon>Agaricomycetidae</taxon>
        <taxon>Agaricales</taxon>
        <taxon>Agaricineae</taxon>
        <taxon>Psathyrellaceae</taxon>
        <taxon>Coprinopsis</taxon>
    </lineage>
</organism>
<evidence type="ECO:0000256" key="2">
    <source>
        <dbReference type="ARBA" id="ARBA00023043"/>
    </source>
</evidence>
<dbReference type="PROSITE" id="PS50088">
    <property type="entry name" value="ANK_REPEAT"/>
    <property type="match status" value="2"/>
</dbReference>
<evidence type="ECO:0000313" key="7">
    <source>
        <dbReference type="Proteomes" id="UP000307440"/>
    </source>
</evidence>
<evidence type="ECO:0000313" key="6">
    <source>
        <dbReference type="EMBL" id="TFK26627.1"/>
    </source>
</evidence>
<reference evidence="6 7" key="1">
    <citation type="journal article" date="2019" name="Nat. Ecol. Evol.">
        <title>Megaphylogeny resolves global patterns of mushroom evolution.</title>
        <authorList>
            <person name="Varga T."/>
            <person name="Krizsan K."/>
            <person name="Foldi C."/>
            <person name="Dima B."/>
            <person name="Sanchez-Garcia M."/>
            <person name="Sanchez-Ramirez S."/>
            <person name="Szollosi G.J."/>
            <person name="Szarkandi J.G."/>
            <person name="Papp V."/>
            <person name="Albert L."/>
            <person name="Andreopoulos W."/>
            <person name="Angelini C."/>
            <person name="Antonin V."/>
            <person name="Barry K.W."/>
            <person name="Bougher N.L."/>
            <person name="Buchanan P."/>
            <person name="Buyck B."/>
            <person name="Bense V."/>
            <person name="Catcheside P."/>
            <person name="Chovatia M."/>
            <person name="Cooper J."/>
            <person name="Damon W."/>
            <person name="Desjardin D."/>
            <person name="Finy P."/>
            <person name="Geml J."/>
            <person name="Haridas S."/>
            <person name="Hughes K."/>
            <person name="Justo A."/>
            <person name="Karasinski D."/>
            <person name="Kautmanova I."/>
            <person name="Kiss B."/>
            <person name="Kocsube S."/>
            <person name="Kotiranta H."/>
            <person name="LaButti K.M."/>
            <person name="Lechner B.E."/>
            <person name="Liimatainen K."/>
            <person name="Lipzen A."/>
            <person name="Lukacs Z."/>
            <person name="Mihaltcheva S."/>
            <person name="Morgado L.N."/>
            <person name="Niskanen T."/>
            <person name="Noordeloos M.E."/>
            <person name="Ohm R.A."/>
            <person name="Ortiz-Santana B."/>
            <person name="Ovrebo C."/>
            <person name="Racz N."/>
            <person name="Riley R."/>
            <person name="Savchenko A."/>
            <person name="Shiryaev A."/>
            <person name="Soop K."/>
            <person name="Spirin V."/>
            <person name="Szebenyi C."/>
            <person name="Tomsovsky M."/>
            <person name="Tulloss R.E."/>
            <person name="Uehling J."/>
            <person name="Grigoriev I.V."/>
            <person name="Vagvolgyi C."/>
            <person name="Papp T."/>
            <person name="Martin F.M."/>
            <person name="Miettinen O."/>
            <person name="Hibbett D.S."/>
            <person name="Nagy L.G."/>
        </authorList>
    </citation>
    <scope>NUCLEOTIDE SEQUENCE [LARGE SCALE GENOMIC DNA]</scope>
    <source>
        <strain evidence="6 7">CBS 121175</strain>
    </source>
</reference>
<keyword evidence="7" id="KW-1185">Reference proteome</keyword>
<feature type="domain" description="Nephrocystin 3-like N-terminal" evidence="5">
    <location>
        <begin position="5"/>
        <end position="109"/>
    </location>
</feature>